<dbReference type="Gene3D" id="3.90.1140.10">
    <property type="entry name" value="Cyclic phosphodiesterase"/>
    <property type="match status" value="1"/>
</dbReference>
<dbReference type="EMBL" id="JBDNCH010000002">
    <property type="protein sequence ID" value="MEN9061287.1"/>
    <property type="molecule type" value="Genomic_DNA"/>
</dbReference>
<keyword evidence="1 2" id="KW-0378">Hydrolase</keyword>
<reference evidence="3 4" key="1">
    <citation type="submission" date="2024-05" db="EMBL/GenBank/DDBJ databases">
        <title>Genome sequence of Ponticoccus litoralis KCCM 90028.</title>
        <authorList>
            <person name="Kim J.M."/>
            <person name="Lee J.K."/>
            <person name="Choi B.J."/>
            <person name="Bayburt H."/>
            <person name="Baek J.H."/>
            <person name="Jeon C.O."/>
        </authorList>
    </citation>
    <scope>NUCLEOTIDE SEQUENCE [LARGE SCALE GENOMIC DNA]</scope>
    <source>
        <strain evidence="3 4">KCCM 90028</strain>
    </source>
</reference>
<evidence type="ECO:0000313" key="4">
    <source>
        <dbReference type="Proteomes" id="UP001428774"/>
    </source>
</evidence>
<dbReference type="InterPro" id="IPR009097">
    <property type="entry name" value="Cyclic_Pdiesterase"/>
</dbReference>
<dbReference type="GO" id="GO:0008664">
    <property type="term" value="F:RNA 2',3'-cyclic 3'-phosphodiesterase activity"/>
    <property type="evidence" value="ECO:0007669"/>
    <property type="project" value="UniProtKB-EC"/>
</dbReference>
<dbReference type="RefSeq" id="WP_347166373.1">
    <property type="nucleotide sequence ID" value="NZ_JBDNCH010000002.1"/>
</dbReference>
<dbReference type="PANTHER" id="PTHR35561:SF1">
    <property type="entry name" value="RNA 2',3'-CYCLIC PHOSPHODIESTERASE"/>
    <property type="match status" value="1"/>
</dbReference>
<protein>
    <recommendedName>
        <fullName evidence="2">RNA 2',3'-cyclic phosphodiesterase</fullName>
        <shortName evidence="2">RNA 2',3'-CPDase</shortName>
        <ecNumber evidence="2">3.1.4.58</ecNumber>
    </recommendedName>
</protein>
<dbReference type="SUPFAM" id="SSF55144">
    <property type="entry name" value="LigT-like"/>
    <property type="match status" value="1"/>
</dbReference>
<dbReference type="GO" id="GO:0004113">
    <property type="term" value="F:2',3'-cyclic-nucleotide 3'-phosphodiesterase activity"/>
    <property type="evidence" value="ECO:0007669"/>
    <property type="project" value="InterPro"/>
</dbReference>
<evidence type="ECO:0000256" key="1">
    <source>
        <dbReference type="ARBA" id="ARBA00022801"/>
    </source>
</evidence>
<sequence length="176" mass="19017">MRLFLALSLPEEALDLLSDLQDGMPEGRAVDLDTLHLTLAFLGETPAEALPEIDAALRSIRAPAIALHFHGGAVFEGRLNRVVAVQAEGGAALTDLHDRIRSRLHGIGMALPRRRFRPHVTLLRTRDKRAATLGLAAIPPGALGPFACDSFGLFSSVLHPDGARHEERARYPLTGI</sequence>
<dbReference type="Proteomes" id="UP001428774">
    <property type="component" value="Unassembled WGS sequence"/>
</dbReference>
<gene>
    <name evidence="3" type="primary">thpR</name>
    <name evidence="3" type="ORF">ABFB10_09770</name>
</gene>
<dbReference type="PANTHER" id="PTHR35561">
    <property type="entry name" value="RNA 2',3'-CYCLIC PHOSPHODIESTERASE"/>
    <property type="match status" value="1"/>
</dbReference>
<feature type="active site" description="Proton donor" evidence="2">
    <location>
        <position position="36"/>
    </location>
</feature>
<keyword evidence="4" id="KW-1185">Reference proteome</keyword>
<feature type="short sequence motif" description="HXTX 2" evidence="2">
    <location>
        <begin position="119"/>
        <end position="122"/>
    </location>
</feature>
<comment type="catalytic activity">
    <reaction evidence="2">
        <text>a 3'-end 2',3'-cyclophospho-ribonucleotide-RNA + H2O = a 3'-end 2'-phospho-ribonucleotide-RNA + H(+)</text>
        <dbReference type="Rhea" id="RHEA:11828"/>
        <dbReference type="Rhea" id="RHEA-COMP:10464"/>
        <dbReference type="Rhea" id="RHEA-COMP:17353"/>
        <dbReference type="ChEBI" id="CHEBI:15377"/>
        <dbReference type="ChEBI" id="CHEBI:15378"/>
        <dbReference type="ChEBI" id="CHEBI:83064"/>
        <dbReference type="ChEBI" id="CHEBI:173113"/>
        <dbReference type="EC" id="3.1.4.58"/>
    </reaction>
</comment>
<organism evidence="3 4">
    <name type="scientific">Ponticoccus litoralis</name>
    <dbReference type="NCBI Taxonomy" id="422297"/>
    <lineage>
        <taxon>Bacteria</taxon>
        <taxon>Pseudomonadati</taxon>
        <taxon>Pseudomonadota</taxon>
        <taxon>Alphaproteobacteria</taxon>
        <taxon>Rhodobacterales</taxon>
        <taxon>Roseobacteraceae</taxon>
        <taxon>Ponticoccus</taxon>
    </lineage>
</organism>
<comment type="similarity">
    <text evidence="2">Belongs to the 2H phosphoesterase superfamily. ThpR family.</text>
</comment>
<comment type="caution">
    <text evidence="3">The sequence shown here is derived from an EMBL/GenBank/DDBJ whole genome shotgun (WGS) entry which is preliminary data.</text>
</comment>
<evidence type="ECO:0000256" key="2">
    <source>
        <dbReference type="HAMAP-Rule" id="MF_01940"/>
    </source>
</evidence>
<dbReference type="Pfam" id="PF13563">
    <property type="entry name" value="2_5_RNA_ligase2"/>
    <property type="match status" value="1"/>
</dbReference>
<dbReference type="AlphaFoldDB" id="A0AAW9SLM8"/>
<comment type="function">
    <text evidence="2">Hydrolyzes RNA 2',3'-cyclic phosphodiester to an RNA 2'-phosphomonoester.</text>
</comment>
<dbReference type="EC" id="3.1.4.58" evidence="2"/>
<accession>A0AAW9SLM8</accession>
<dbReference type="HAMAP" id="MF_01940">
    <property type="entry name" value="RNA_CPDase"/>
    <property type="match status" value="1"/>
</dbReference>
<evidence type="ECO:0000313" key="3">
    <source>
        <dbReference type="EMBL" id="MEN9061287.1"/>
    </source>
</evidence>
<dbReference type="NCBIfam" id="TIGR02258">
    <property type="entry name" value="2_5_ligase"/>
    <property type="match status" value="1"/>
</dbReference>
<feature type="active site" description="Proton acceptor" evidence="2">
    <location>
        <position position="119"/>
    </location>
</feature>
<dbReference type="InterPro" id="IPR004175">
    <property type="entry name" value="RNA_CPDase"/>
</dbReference>
<name>A0AAW9SLM8_9RHOB</name>
<feature type="short sequence motif" description="HXTX 1" evidence="2">
    <location>
        <begin position="36"/>
        <end position="39"/>
    </location>
</feature>
<proteinExistence type="inferred from homology"/>